<reference evidence="3 4" key="1">
    <citation type="journal article" date="2018" name="PLoS ONE">
        <title>The draft genome of Kipferlia bialata reveals reductive genome evolution in fornicate parasites.</title>
        <authorList>
            <person name="Tanifuji G."/>
            <person name="Takabayashi S."/>
            <person name="Kume K."/>
            <person name="Takagi M."/>
            <person name="Nakayama T."/>
            <person name="Kamikawa R."/>
            <person name="Inagaki Y."/>
            <person name="Hashimoto T."/>
        </authorList>
    </citation>
    <scope>NUCLEOTIDE SEQUENCE [LARGE SCALE GENOMIC DNA]</scope>
    <source>
        <strain evidence="3">NY0173</strain>
    </source>
</reference>
<sequence>MDVDQSPTAAPLPPASPVFRPPVMIGDPNDRRAQVRAIIADQDEEIRRLRMQVEEAQALIDQQQEEATATRSAHKAYMERTQREVESLQRQNTQFEEEVAEMLTVKRAVAVTVSQDVERERETASAVQQTVAWLVSEATMRARFMKALK</sequence>
<gene>
    <name evidence="3" type="ORF">KIPB_003425</name>
</gene>
<dbReference type="EMBL" id="BDIP01000654">
    <property type="protein sequence ID" value="GIQ82312.1"/>
    <property type="molecule type" value="Genomic_DNA"/>
</dbReference>
<keyword evidence="1" id="KW-0175">Coiled coil</keyword>
<comment type="caution">
    <text evidence="3">The sequence shown here is derived from an EMBL/GenBank/DDBJ whole genome shotgun (WGS) entry which is preliminary data.</text>
</comment>
<accession>A0A9K3CTN4</accession>
<feature type="region of interest" description="Disordered" evidence="2">
    <location>
        <begin position="1"/>
        <end position="22"/>
    </location>
</feature>
<proteinExistence type="predicted"/>
<dbReference type="AlphaFoldDB" id="A0A9K3CTN4"/>
<evidence type="ECO:0000313" key="3">
    <source>
        <dbReference type="EMBL" id="GIQ82312.1"/>
    </source>
</evidence>
<name>A0A9K3CTN4_9EUKA</name>
<dbReference type="Proteomes" id="UP000265618">
    <property type="component" value="Unassembled WGS sequence"/>
</dbReference>
<protein>
    <submittedName>
        <fullName evidence="3">Uncharacterized protein</fullName>
    </submittedName>
</protein>
<evidence type="ECO:0000313" key="4">
    <source>
        <dbReference type="Proteomes" id="UP000265618"/>
    </source>
</evidence>
<keyword evidence="4" id="KW-1185">Reference proteome</keyword>
<organism evidence="3 4">
    <name type="scientific">Kipferlia bialata</name>
    <dbReference type="NCBI Taxonomy" id="797122"/>
    <lineage>
        <taxon>Eukaryota</taxon>
        <taxon>Metamonada</taxon>
        <taxon>Carpediemonas-like organisms</taxon>
        <taxon>Kipferlia</taxon>
    </lineage>
</organism>
<feature type="compositionally biased region" description="Pro residues" evidence="2">
    <location>
        <begin position="10"/>
        <end position="20"/>
    </location>
</feature>
<evidence type="ECO:0000256" key="1">
    <source>
        <dbReference type="SAM" id="Coils"/>
    </source>
</evidence>
<evidence type="ECO:0000256" key="2">
    <source>
        <dbReference type="SAM" id="MobiDB-lite"/>
    </source>
</evidence>
<feature type="coiled-coil region" evidence="1">
    <location>
        <begin position="39"/>
        <end position="105"/>
    </location>
</feature>